<feature type="non-terminal residue" evidence="2">
    <location>
        <position position="122"/>
    </location>
</feature>
<proteinExistence type="predicted"/>
<keyword evidence="3" id="KW-1185">Reference proteome</keyword>
<name>A0A0L0FAG8_9EUKA</name>
<dbReference type="EMBL" id="KQ246105">
    <property type="protein sequence ID" value="KNC73083.1"/>
    <property type="molecule type" value="Genomic_DNA"/>
</dbReference>
<dbReference type="AlphaFoldDB" id="A0A0L0FAG8"/>
<evidence type="ECO:0000313" key="3">
    <source>
        <dbReference type="Proteomes" id="UP000054560"/>
    </source>
</evidence>
<accession>A0A0L0FAG8</accession>
<feature type="compositionally biased region" description="Polar residues" evidence="1">
    <location>
        <begin position="84"/>
        <end position="103"/>
    </location>
</feature>
<feature type="compositionally biased region" description="Low complexity" evidence="1">
    <location>
        <begin position="40"/>
        <end position="59"/>
    </location>
</feature>
<dbReference type="Proteomes" id="UP000054560">
    <property type="component" value="Unassembled WGS sequence"/>
</dbReference>
<organism evidence="2 3">
    <name type="scientific">Sphaeroforma arctica JP610</name>
    <dbReference type="NCBI Taxonomy" id="667725"/>
    <lineage>
        <taxon>Eukaryota</taxon>
        <taxon>Ichthyosporea</taxon>
        <taxon>Ichthyophonida</taxon>
        <taxon>Sphaeroforma</taxon>
    </lineage>
</organism>
<protein>
    <submittedName>
        <fullName evidence="2">Uncharacterized protein</fullName>
    </submittedName>
</protein>
<dbReference type="RefSeq" id="XP_014146985.1">
    <property type="nucleotide sequence ID" value="XM_014291510.1"/>
</dbReference>
<feature type="region of interest" description="Disordered" evidence="1">
    <location>
        <begin position="33"/>
        <end position="122"/>
    </location>
</feature>
<feature type="non-terminal residue" evidence="2">
    <location>
        <position position="1"/>
    </location>
</feature>
<gene>
    <name evidence="2" type="ORF">SARC_14358</name>
</gene>
<evidence type="ECO:0000313" key="2">
    <source>
        <dbReference type="EMBL" id="KNC73083.1"/>
    </source>
</evidence>
<dbReference type="GeneID" id="25914862"/>
<evidence type="ECO:0000256" key="1">
    <source>
        <dbReference type="SAM" id="MobiDB-lite"/>
    </source>
</evidence>
<reference evidence="2 3" key="1">
    <citation type="submission" date="2011-02" db="EMBL/GenBank/DDBJ databases">
        <title>The Genome Sequence of Sphaeroforma arctica JP610.</title>
        <authorList>
            <consortium name="The Broad Institute Genome Sequencing Platform"/>
            <person name="Russ C."/>
            <person name="Cuomo C."/>
            <person name="Young S.K."/>
            <person name="Zeng Q."/>
            <person name="Gargeya S."/>
            <person name="Alvarado L."/>
            <person name="Berlin A."/>
            <person name="Chapman S.B."/>
            <person name="Chen Z."/>
            <person name="Freedman E."/>
            <person name="Gellesch M."/>
            <person name="Goldberg J."/>
            <person name="Griggs A."/>
            <person name="Gujja S."/>
            <person name="Heilman E."/>
            <person name="Heiman D."/>
            <person name="Howarth C."/>
            <person name="Mehta T."/>
            <person name="Neiman D."/>
            <person name="Pearson M."/>
            <person name="Roberts A."/>
            <person name="Saif S."/>
            <person name="Shea T."/>
            <person name="Shenoy N."/>
            <person name="Sisk P."/>
            <person name="Stolte C."/>
            <person name="Sykes S."/>
            <person name="White J."/>
            <person name="Yandava C."/>
            <person name="Burger G."/>
            <person name="Gray M.W."/>
            <person name="Holland P.W.H."/>
            <person name="King N."/>
            <person name="Lang F.B.F."/>
            <person name="Roger A.J."/>
            <person name="Ruiz-Trillo I."/>
            <person name="Haas B."/>
            <person name="Nusbaum C."/>
            <person name="Birren B."/>
        </authorList>
    </citation>
    <scope>NUCLEOTIDE SEQUENCE [LARGE SCALE GENOMIC DNA]</scope>
    <source>
        <strain evidence="2 3">JP610</strain>
    </source>
</reference>
<feature type="compositionally biased region" description="Basic and acidic residues" evidence="1">
    <location>
        <begin position="63"/>
        <end position="77"/>
    </location>
</feature>
<sequence>TRVAAAEMDTYQDIPECTVVYFPQLGYLLAIPRPAHEQTNTDPSTTTTNTQTRTAGYATGTEHLTRNSDARKHDRSATLRRSSRVYTNRTPHHTSASQSNIRPSVNERYDYTTTEDSIVEPI</sequence>
<dbReference type="OrthoDB" id="29596at2759"/>